<protein>
    <submittedName>
        <fullName evidence="1">Uncharacterized protein</fullName>
    </submittedName>
</protein>
<evidence type="ECO:0000313" key="2">
    <source>
        <dbReference type="Proteomes" id="UP000050297"/>
    </source>
</evidence>
<proteinExistence type="predicted"/>
<gene>
    <name evidence="1" type="ORF">ALO91_00027</name>
</gene>
<name>A0A0P9IA23_PSESX</name>
<organism evidence="1 2">
    <name type="scientific">Pseudomonas syringae pv. aceris</name>
    <dbReference type="NCBI Taxonomy" id="199198"/>
    <lineage>
        <taxon>Bacteria</taxon>
        <taxon>Pseudomonadati</taxon>
        <taxon>Pseudomonadota</taxon>
        <taxon>Gammaproteobacteria</taxon>
        <taxon>Pseudomonadales</taxon>
        <taxon>Pseudomonadaceae</taxon>
        <taxon>Pseudomonas</taxon>
        <taxon>Pseudomonas syringae</taxon>
    </lineage>
</organism>
<sequence length="97" mass="11204">MLKRHRENLETRLERIKTHGWAEITWNEIYLWYNAERIAVKTYKDVLATYRDVIDQDDAELLLTAINGGFLLTKPAATSTLEAIIEHGYDNAPPITC</sequence>
<dbReference type="RefSeq" id="WP_003404071.1">
    <property type="nucleotide sequence ID" value="NZ_LGAR01000094.1"/>
</dbReference>
<dbReference type="EMBL" id="LJPM01000681">
    <property type="protein sequence ID" value="KPW05843.1"/>
    <property type="molecule type" value="Genomic_DNA"/>
</dbReference>
<dbReference type="AlphaFoldDB" id="A0A0P9IA23"/>
<dbReference type="PATRIC" id="fig|199198.5.peg.36"/>
<comment type="caution">
    <text evidence="1">The sequence shown here is derived from an EMBL/GenBank/DDBJ whole genome shotgun (WGS) entry which is preliminary data.</text>
</comment>
<accession>A0A0P9IA23</accession>
<evidence type="ECO:0000313" key="1">
    <source>
        <dbReference type="EMBL" id="KPW05843.1"/>
    </source>
</evidence>
<reference evidence="1 2" key="1">
    <citation type="submission" date="2015-09" db="EMBL/GenBank/DDBJ databases">
        <title>Genome announcement of multiple Pseudomonas syringae strains.</title>
        <authorList>
            <person name="Thakur S."/>
            <person name="Wang P.W."/>
            <person name="Gong Y."/>
            <person name="Weir B.S."/>
            <person name="Guttman D.S."/>
        </authorList>
    </citation>
    <scope>NUCLEOTIDE SEQUENCE [LARGE SCALE GENOMIC DNA]</scope>
    <source>
        <strain evidence="1 2">ICMP2802</strain>
    </source>
</reference>
<dbReference type="Proteomes" id="UP000050297">
    <property type="component" value="Unassembled WGS sequence"/>
</dbReference>